<evidence type="ECO:0000256" key="2">
    <source>
        <dbReference type="ARBA" id="ARBA00022490"/>
    </source>
</evidence>
<dbReference type="AlphaFoldDB" id="A0A386WMU3"/>
<dbReference type="SUPFAM" id="SSF52540">
    <property type="entry name" value="P-loop containing nucleoside triphosphate hydrolases"/>
    <property type="match status" value="4"/>
</dbReference>
<evidence type="ECO:0000256" key="6">
    <source>
        <dbReference type="ARBA" id="ARBA00022806"/>
    </source>
</evidence>
<keyword evidence="8 13" id="KW-0238">DNA-binding</keyword>
<dbReference type="InterPro" id="IPR027417">
    <property type="entry name" value="P-loop_NTPase"/>
</dbReference>
<dbReference type="SMART" id="SM00487">
    <property type="entry name" value="DEXDc"/>
    <property type="match status" value="1"/>
</dbReference>
<sequence length="1218" mass="133140">MLTGLFSAALADPGLARARDLARSGAAQVDGLDLTAPAALRPFAVAAVAADEPAGGAGRPVLAVTATTREADDLASALGSLLPPEQVAVFPSWETLPHERLSPRSDTVGRRLAVLRRLAHPDAADAHGRTGPLRVVVAPVRSLLQPQLKGLGDLEPVQLAAGDEADLEAVARRLTDMAYARVDLVTKRGEFAVRGGILDVFPPTDEHPSRVEFWGDEVEEIRTFAVADQRTIEGVAQLWAPPCRELLLTPAVRERAAALAAEHPELAEILDKLAEGIPVEGMESLAPALIGADALELLVDCMPAGTHILLCDPERIRTRAHDLVRTSEEFLQASWAAAAVGGQAPVDLGAAAFKTLAEVRTAARALRQPWWTLAPFGLVEADAAPARQPWEDEPAAVDVTPDDAIAVSLAAQPAPLYHGETARVVDDLKRWAGEGWSIALVFEGHGPAQRAVEVLRDAGLGARLTEEVPTAPAPGELLVSCGCLTAGFVDEASKFVLLTGNDVTGGRGTSTRDMRKMPSRRRNTIDPLELKAGDFVVHEQHGIGRYVELVQRTVNGASREYLVIEYAPSKRGQPGDRLFVPTDQLDQLSRYVGGEQPTLHKMGGSDWQKSKARARKAVREIAAQLIQLYAARKASKGHNFGPDTPWQRELEDAFPWQETPDQMAAIEEVKRDMEQTVPMDRLICGDVGYGKTEIAVRAAFKAVQDGKQVAVLVPTTLLVQQHYNTFAERMSQFPVSIRQLSRFQTPKETEQTLEMVAAGTVDIVIGTHRLLQASTRFKQLGLVIIDEEQRFGVEHKEHLKTLRASVDVLAMSATPIPRTLEMAITGIREMSTIATPPEERHPVLTFVGAYDDRQVAASIHRELLRDGQVFYLHNRVESIEKTARKLRELVPEARVAVAHGQMGEEALEKVMVGFWEKEFDVLVCTTIVESGIDIPNANTLIVERADLLGLAQLHQIRGRVGRGRERAYAYFLYPPEKPLTENAHERLATIAQHTELGAGMYVAMKDLEIRGAGNLLGGEQSGHIEGVGFDLYVRMVGEAVSAFKGESTEEETEVKVDLPIDAHLPHDYVAVERLRLEMYRKLAEARDSERLREVVAEMTDRYGEPPAPVQNLVAVARFRLLARRYGLTDVSMQGKHIRFGPLPLPDSKQMRLKRYHPDSVYKPALDQVSVPRPSTRRIGGEPLRDQALLEWCGQLLADVLGKPEELAGVASPAVASGR</sequence>
<dbReference type="SUPFAM" id="SSF141259">
    <property type="entry name" value="CarD-like"/>
    <property type="match status" value="1"/>
</dbReference>
<proteinExistence type="inferred from homology"/>
<dbReference type="Gene3D" id="2.40.10.170">
    <property type="match status" value="1"/>
</dbReference>
<dbReference type="InterPro" id="IPR041471">
    <property type="entry name" value="UvrB_inter"/>
</dbReference>
<name>A0A386WMU3_9ACTN</name>
<dbReference type="GO" id="GO:0003678">
    <property type="term" value="F:DNA helicase activity"/>
    <property type="evidence" value="ECO:0007669"/>
    <property type="project" value="TreeGrafter"/>
</dbReference>
<dbReference type="SMART" id="SM00982">
    <property type="entry name" value="TRCF"/>
    <property type="match status" value="1"/>
</dbReference>
<dbReference type="GO" id="GO:0000716">
    <property type="term" value="P:transcription-coupled nucleotide-excision repair, DNA damage recognition"/>
    <property type="evidence" value="ECO:0007669"/>
    <property type="project" value="UniProtKB-UniRule"/>
</dbReference>
<feature type="domain" description="Helicase ATP-binding" evidence="14">
    <location>
        <begin position="672"/>
        <end position="833"/>
    </location>
</feature>
<dbReference type="Pfam" id="PF00271">
    <property type="entry name" value="Helicase_C"/>
    <property type="match status" value="1"/>
</dbReference>
<evidence type="ECO:0000256" key="1">
    <source>
        <dbReference type="ARBA" id="ARBA00004496"/>
    </source>
</evidence>
<dbReference type="RefSeq" id="WP_120571606.1">
    <property type="nucleotide sequence ID" value="NZ_CP024087.1"/>
</dbReference>
<dbReference type="PROSITE" id="PS51194">
    <property type="entry name" value="HELICASE_CTER"/>
    <property type="match status" value="1"/>
</dbReference>
<dbReference type="Pfam" id="PF03461">
    <property type="entry name" value="TRCF"/>
    <property type="match status" value="1"/>
</dbReference>
<dbReference type="Pfam" id="PF00270">
    <property type="entry name" value="DEAD"/>
    <property type="match status" value="1"/>
</dbReference>
<keyword evidence="7 13" id="KW-0067">ATP-binding</keyword>
<keyword evidence="4 13" id="KW-0227">DNA damage</keyword>
<evidence type="ECO:0000256" key="7">
    <source>
        <dbReference type="ARBA" id="ARBA00022840"/>
    </source>
</evidence>
<keyword evidence="3 13" id="KW-0547">Nucleotide-binding</keyword>
<dbReference type="InterPro" id="IPR037235">
    <property type="entry name" value="TRCF-like_C_D7"/>
</dbReference>
<comment type="similarity">
    <text evidence="11 13">In the C-terminal section; belongs to the helicase family. RecG subfamily.</text>
</comment>
<dbReference type="GO" id="GO:0005737">
    <property type="term" value="C:cytoplasm"/>
    <property type="evidence" value="ECO:0007669"/>
    <property type="project" value="UniProtKB-SubCell"/>
</dbReference>
<dbReference type="Gene3D" id="3.40.50.11180">
    <property type="match status" value="1"/>
</dbReference>
<accession>A0A386WMU3</accession>
<dbReference type="GO" id="GO:0006355">
    <property type="term" value="P:regulation of DNA-templated transcription"/>
    <property type="evidence" value="ECO:0007669"/>
    <property type="project" value="UniProtKB-UniRule"/>
</dbReference>
<dbReference type="Gene3D" id="3.30.2060.10">
    <property type="entry name" value="Penicillin-binding protein 1b domain"/>
    <property type="match status" value="1"/>
</dbReference>
<keyword evidence="9 13" id="KW-0234">DNA repair</keyword>
<evidence type="ECO:0000256" key="12">
    <source>
        <dbReference type="ARBA" id="ARBA00070128"/>
    </source>
</evidence>
<dbReference type="InterPro" id="IPR047112">
    <property type="entry name" value="RecG/Mfd"/>
</dbReference>
<dbReference type="InterPro" id="IPR005118">
    <property type="entry name" value="TRCF_C"/>
</dbReference>
<dbReference type="Proteomes" id="UP000267804">
    <property type="component" value="Chromosome"/>
</dbReference>
<dbReference type="InterPro" id="IPR001650">
    <property type="entry name" value="Helicase_C-like"/>
</dbReference>
<gene>
    <name evidence="13 16" type="primary">mfd</name>
    <name evidence="16" type="ORF">CSH63_20075</name>
</gene>
<dbReference type="SUPFAM" id="SSF143517">
    <property type="entry name" value="TRCF domain-like"/>
    <property type="match status" value="1"/>
</dbReference>
<evidence type="ECO:0000256" key="10">
    <source>
        <dbReference type="ARBA" id="ARBA00061104"/>
    </source>
</evidence>
<evidence type="ECO:0000259" key="15">
    <source>
        <dbReference type="PROSITE" id="PS51194"/>
    </source>
</evidence>
<evidence type="ECO:0000256" key="4">
    <source>
        <dbReference type="ARBA" id="ARBA00022763"/>
    </source>
</evidence>
<evidence type="ECO:0000256" key="13">
    <source>
        <dbReference type="HAMAP-Rule" id="MF_00969"/>
    </source>
</evidence>
<evidence type="ECO:0000259" key="14">
    <source>
        <dbReference type="PROSITE" id="PS51192"/>
    </source>
</evidence>
<dbReference type="InterPro" id="IPR004576">
    <property type="entry name" value="Mfd"/>
</dbReference>
<evidence type="ECO:0000313" key="16">
    <source>
        <dbReference type="EMBL" id="AYF29725.1"/>
    </source>
</evidence>
<evidence type="ECO:0000256" key="9">
    <source>
        <dbReference type="ARBA" id="ARBA00023204"/>
    </source>
</evidence>
<keyword evidence="5 13" id="KW-0378">Hydrolase</keyword>
<keyword evidence="6" id="KW-0347">Helicase</keyword>
<dbReference type="EC" id="3.6.4.-" evidence="13"/>
<dbReference type="Gene3D" id="3.40.50.300">
    <property type="entry name" value="P-loop containing nucleotide triphosphate hydrolases"/>
    <property type="match status" value="2"/>
</dbReference>
<keyword evidence="2 13" id="KW-0963">Cytoplasm</keyword>
<dbReference type="GO" id="GO:0003684">
    <property type="term" value="F:damaged DNA binding"/>
    <property type="evidence" value="ECO:0007669"/>
    <property type="project" value="InterPro"/>
</dbReference>
<dbReference type="InterPro" id="IPR011545">
    <property type="entry name" value="DEAD/DEAH_box_helicase_dom"/>
</dbReference>
<dbReference type="GO" id="GO:0016787">
    <property type="term" value="F:hydrolase activity"/>
    <property type="evidence" value="ECO:0007669"/>
    <property type="project" value="UniProtKB-KW"/>
</dbReference>
<evidence type="ECO:0000256" key="8">
    <source>
        <dbReference type="ARBA" id="ARBA00023125"/>
    </source>
</evidence>
<reference evidence="16 17" key="1">
    <citation type="submission" date="2017-10" db="EMBL/GenBank/DDBJ databases">
        <title>Integration of genomic and chemical information greatly accelerates assignment of the full stereostructure of myelolactone, a potent inhibitor of myeloma from a marine-derived Micromonospora.</title>
        <authorList>
            <person name="Kim M.C."/>
            <person name="Machado H."/>
            <person name="Jensen P.R."/>
            <person name="Fenical W."/>
        </authorList>
    </citation>
    <scope>NUCLEOTIDE SEQUENCE [LARGE SCALE GENOMIC DNA]</scope>
    <source>
        <strain evidence="16 17">CNY-010</strain>
    </source>
</reference>
<dbReference type="GO" id="GO:0005524">
    <property type="term" value="F:ATP binding"/>
    <property type="evidence" value="ECO:0007669"/>
    <property type="project" value="UniProtKB-UniRule"/>
</dbReference>
<dbReference type="Pfam" id="PF02559">
    <property type="entry name" value="CarD_TRCF_RID"/>
    <property type="match status" value="1"/>
</dbReference>
<dbReference type="InterPro" id="IPR003711">
    <property type="entry name" value="CarD-like/TRCF_RID"/>
</dbReference>
<dbReference type="FunFam" id="3.40.50.300:FF:000546">
    <property type="entry name" value="Transcription-repair-coupling factor"/>
    <property type="match status" value="1"/>
</dbReference>
<evidence type="ECO:0000313" key="17">
    <source>
        <dbReference type="Proteomes" id="UP000267804"/>
    </source>
</evidence>
<dbReference type="InterPro" id="IPR014001">
    <property type="entry name" value="Helicase_ATP-bd"/>
</dbReference>
<feature type="domain" description="Helicase C-terminal" evidence="15">
    <location>
        <begin position="851"/>
        <end position="1008"/>
    </location>
</feature>
<dbReference type="PANTHER" id="PTHR47964:SF1">
    <property type="entry name" value="ATP-DEPENDENT DNA HELICASE HOMOLOG RECG, CHLOROPLASTIC"/>
    <property type="match status" value="1"/>
</dbReference>
<dbReference type="KEGG" id="mtua:CSH63_20075"/>
<dbReference type="CDD" id="cd17991">
    <property type="entry name" value="DEXHc_TRCF"/>
    <property type="match status" value="1"/>
</dbReference>
<dbReference type="SMART" id="SM00490">
    <property type="entry name" value="HELICc"/>
    <property type="match status" value="1"/>
</dbReference>
<dbReference type="NCBIfam" id="TIGR00580">
    <property type="entry name" value="mfd"/>
    <property type="match status" value="1"/>
</dbReference>
<evidence type="ECO:0000256" key="11">
    <source>
        <dbReference type="ARBA" id="ARBA00061399"/>
    </source>
</evidence>
<dbReference type="PANTHER" id="PTHR47964">
    <property type="entry name" value="ATP-DEPENDENT DNA HELICASE HOMOLOG RECG, CHLOROPLASTIC"/>
    <property type="match status" value="1"/>
</dbReference>
<organism evidence="16 17">
    <name type="scientific">Micromonospora tulbaghiae</name>
    <dbReference type="NCBI Taxonomy" id="479978"/>
    <lineage>
        <taxon>Bacteria</taxon>
        <taxon>Bacillati</taxon>
        <taxon>Actinomycetota</taxon>
        <taxon>Actinomycetes</taxon>
        <taxon>Micromonosporales</taxon>
        <taxon>Micromonosporaceae</taxon>
        <taxon>Micromonospora</taxon>
    </lineage>
</organism>
<evidence type="ECO:0000256" key="5">
    <source>
        <dbReference type="ARBA" id="ARBA00022801"/>
    </source>
</evidence>
<dbReference type="HAMAP" id="MF_00969">
    <property type="entry name" value="TRCF"/>
    <property type="match status" value="1"/>
</dbReference>
<dbReference type="SMART" id="SM01058">
    <property type="entry name" value="CarD_TRCF"/>
    <property type="match status" value="1"/>
</dbReference>
<comment type="subcellular location">
    <subcellularLocation>
        <location evidence="1 13">Cytoplasm</location>
    </subcellularLocation>
</comment>
<protein>
    <recommendedName>
        <fullName evidence="12 13">Transcription-repair-coupling factor</fullName>
        <shortName evidence="13">TRCF</shortName>
        <ecNumber evidence="13">3.6.4.-</ecNumber>
    </recommendedName>
</protein>
<dbReference type="Pfam" id="PF17757">
    <property type="entry name" value="UvrB_inter"/>
    <property type="match status" value="1"/>
</dbReference>
<comment type="function">
    <text evidence="13">Couples transcription and DNA repair by recognizing RNA polymerase (RNAP) stalled at DNA lesions. Mediates ATP-dependent release of RNAP and its truncated transcript from the DNA, and recruitment of nucleotide excision repair machinery to the damaged site.</text>
</comment>
<dbReference type="InterPro" id="IPR036101">
    <property type="entry name" value="CarD-like/TRCF_RID_sf"/>
</dbReference>
<dbReference type="FunFam" id="3.40.50.300:FF:000300">
    <property type="entry name" value="Transcription-repair-coupling factor"/>
    <property type="match status" value="1"/>
</dbReference>
<evidence type="ECO:0000256" key="3">
    <source>
        <dbReference type="ARBA" id="ARBA00022741"/>
    </source>
</evidence>
<dbReference type="Gene3D" id="3.90.1150.50">
    <property type="entry name" value="Transcription-repair-coupling factor, D7 domain"/>
    <property type="match status" value="1"/>
</dbReference>
<dbReference type="PROSITE" id="PS51192">
    <property type="entry name" value="HELICASE_ATP_BIND_1"/>
    <property type="match status" value="1"/>
</dbReference>
<dbReference type="EMBL" id="CP024087">
    <property type="protein sequence ID" value="AYF29725.1"/>
    <property type="molecule type" value="Genomic_DNA"/>
</dbReference>
<comment type="similarity">
    <text evidence="10 13">In the N-terminal section; belongs to the UvrB family.</text>
</comment>